<dbReference type="AlphaFoldDB" id="A0AA38C649"/>
<dbReference type="SMART" id="SM00360">
    <property type="entry name" value="RRM"/>
    <property type="match status" value="1"/>
</dbReference>
<proteinExistence type="predicted"/>
<organism evidence="4 5">
    <name type="scientific">Taxus chinensis</name>
    <name type="common">Chinese yew</name>
    <name type="synonym">Taxus wallichiana var. chinensis</name>
    <dbReference type="NCBI Taxonomy" id="29808"/>
    <lineage>
        <taxon>Eukaryota</taxon>
        <taxon>Viridiplantae</taxon>
        <taxon>Streptophyta</taxon>
        <taxon>Embryophyta</taxon>
        <taxon>Tracheophyta</taxon>
        <taxon>Spermatophyta</taxon>
        <taxon>Pinopsida</taxon>
        <taxon>Pinidae</taxon>
        <taxon>Conifers II</taxon>
        <taxon>Cupressales</taxon>
        <taxon>Taxaceae</taxon>
        <taxon>Taxus</taxon>
    </lineage>
</organism>
<reference evidence="4 5" key="1">
    <citation type="journal article" date="2021" name="Nat. Plants">
        <title>The Taxus genome provides insights into paclitaxel biosynthesis.</title>
        <authorList>
            <person name="Xiong X."/>
            <person name="Gou J."/>
            <person name="Liao Q."/>
            <person name="Li Y."/>
            <person name="Zhou Q."/>
            <person name="Bi G."/>
            <person name="Li C."/>
            <person name="Du R."/>
            <person name="Wang X."/>
            <person name="Sun T."/>
            <person name="Guo L."/>
            <person name="Liang H."/>
            <person name="Lu P."/>
            <person name="Wu Y."/>
            <person name="Zhang Z."/>
            <person name="Ro D.K."/>
            <person name="Shang Y."/>
            <person name="Huang S."/>
            <person name="Yan J."/>
        </authorList>
    </citation>
    <scope>NUCLEOTIDE SEQUENCE [LARGE SCALE GENOMIC DNA]</scope>
    <source>
        <strain evidence="4">Ta-2019</strain>
    </source>
</reference>
<dbReference type="SUPFAM" id="SSF54928">
    <property type="entry name" value="RNA-binding domain, RBD"/>
    <property type="match status" value="1"/>
</dbReference>
<dbReference type="CDD" id="cd12320">
    <property type="entry name" value="RRM6_RBM19_RRM5_MRD1"/>
    <property type="match status" value="1"/>
</dbReference>
<dbReference type="Pfam" id="PF00076">
    <property type="entry name" value="RRM_1"/>
    <property type="match status" value="1"/>
</dbReference>
<dbReference type="InterPro" id="IPR000504">
    <property type="entry name" value="RRM_dom"/>
</dbReference>
<dbReference type="GO" id="GO:0003723">
    <property type="term" value="F:RNA binding"/>
    <property type="evidence" value="ECO:0007669"/>
    <property type="project" value="UniProtKB-UniRule"/>
</dbReference>
<dbReference type="Proteomes" id="UP000824469">
    <property type="component" value="Unassembled WGS sequence"/>
</dbReference>
<evidence type="ECO:0000313" key="4">
    <source>
        <dbReference type="EMBL" id="KAH9290748.1"/>
    </source>
</evidence>
<evidence type="ECO:0000256" key="2">
    <source>
        <dbReference type="PROSITE-ProRule" id="PRU00176"/>
    </source>
</evidence>
<evidence type="ECO:0000256" key="1">
    <source>
        <dbReference type="ARBA" id="ARBA00022884"/>
    </source>
</evidence>
<feature type="non-terminal residue" evidence="4">
    <location>
        <position position="258"/>
    </location>
</feature>
<dbReference type="InterPro" id="IPR012677">
    <property type="entry name" value="Nucleotide-bd_a/b_plait_sf"/>
</dbReference>
<dbReference type="EMBL" id="JAHRHJ020003813">
    <property type="protein sequence ID" value="KAH9290748.1"/>
    <property type="molecule type" value="Genomic_DNA"/>
</dbReference>
<keyword evidence="5" id="KW-1185">Reference proteome</keyword>
<feature type="domain" description="RRM" evidence="3">
    <location>
        <begin position="154"/>
        <end position="231"/>
    </location>
</feature>
<accession>A0AA38C649</accession>
<protein>
    <recommendedName>
        <fullName evidence="3">RRM domain-containing protein</fullName>
    </recommendedName>
</protein>
<dbReference type="PROSITE" id="PS50102">
    <property type="entry name" value="RRM"/>
    <property type="match status" value="1"/>
</dbReference>
<comment type="caution">
    <text evidence="4">The sequence shown here is derived from an EMBL/GenBank/DDBJ whole genome shotgun (WGS) entry which is preliminary data.</text>
</comment>
<gene>
    <name evidence="4" type="ORF">KI387_034865</name>
</gene>
<evidence type="ECO:0000259" key="3">
    <source>
        <dbReference type="PROSITE" id="PS50102"/>
    </source>
</evidence>
<dbReference type="Gene3D" id="3.30.70.330">
    <property type="match status" value="1"/>
</dbReference>
<keyword evidence="1 2" id="KW-0694">RNA-binding</keyword>
<name>A0AA38C649_TAXCH</name>
<evidence type="ECO:0000313" key="5">
    <source>
        <dbReference type="Proteomes" id="UP000824469"/>
    </source>
</evidence>
<dbReference type="InterPro" id="IPR035979">
    <property type="entry name" value="RBD_domain_sf"/>
</dbReference>
<dbReference type="PANTHER" id="PTHR10352">
    <property type="entry name" value="EUKARYOTIC TRANSLATION INITIATION FACTOR 3 SUBUNIT G"/>
    <property type="match status" value="1"/>
</dbReference>
<feature type="non-terminal residue" evidence="4">
    <location>
        <position position="1"/>
    </location>
</feature>
<sequence>RWISVDELGAHIDISEAHQKHGYGVGAEAEAETHGRGPRERFTWCCATWWYEKRTSWIRLQCGDLEAKVEDLSGESSQFGRRQVSRRIGMTMSVAMASREWKVGVRHSLGLPKQLDPLKGTVLDGHALSLQISHPKKEAKSAHEKSLDKNKSSTKIIVRNVAFEATKKDLRQLFSPFGQIKSLRLPRKADGSHRGFAFIEFITKQEAGNAFNAVSSSHLYGRHLVLEQAREGESLSELRTRVASQFVNDNDITLNGAR</sequence>